<dbReference type="GO" id="GO:0006412">
    <property type="term" value="P:translation"/>
    <property type="evidence" value="ECO:0007669"/>
    <property type="project" value="InterPro"/>
</dbReference>
<dbReference type="InterPro" id="IPR000039">
    <property type="entry name" value="Ribosomal_eL18"/>
</dbReference>
<keyword evidence="4" id="KW-1133">Transmembrane helix</keyword>
<comment type="caution">
    <text evidence="6">The sequence shown here is derived from an EMBL/GenBank/DDBJ whole genome shotgun (WGS) entry which is preliminary data.</text>
</comment>
<accession>A0A8H5FTA8</accession>
<comment type="similarity">
    <text evidence="1">Belongs to the eukaryotic ribosomal protein eL18 family.</text>
</comment>
<protein>
    <recommendedName>
        <fullName evidence="5">Large ribosomal subunit protein uL15/eL18 domain-containing protein</fullName>
    </recommendedName>
</protein>
<feature type="domain" description="Large ribosomal subunit protein uL15/eL18" evidence="5">
    <location>
        <begin position="96"/>
        <end position="156"/>
    </location>
</feature>
<dbReference type="InterPro" id="IPR036227">
    <property type="entry name" value="Ribosomal_uL15/eL18_sf"/>
</dbReference>
<reference evidence="6 7" key="1">
    <citation type="journal article" date="2020" name="ISME J.">
        <title>Uncovering the hidden diversity of litter-decomposition mechanisms in mushroom-forming fungi.</title>
        <authorList>
            <person name="Floudas D."/>
            <person name="Bentzer J."/>
            <person name="Ahren D."/>
            <person name="Johansson T."/>
            <person name="Persson P."/>
            <person name="Tunlid A."/>
        </authorList>
    </citation>
    <scope>NUCLEOTIDE SEQUENCE [LARGE SCALE GENOMIC DNA]</scope>
    <source>
        <strain evidence="6 7">CBS 406.79</strain>
    </source>
</reference>
<feature type="transmembrane region" description="Helical" evidence="4">
    <location>
        <begin position="30"/>
        <end position="49"/>
    </location>
</feature>
<dbReference type="PANTHER" id="PTHR10934:SF2">
    <property type="entry name" value="LARGE RIBOSOMAL SUBUNIT PROTEIN EL18"/>
    <property type="match status" value="1"/>
</dbReference>
<proteinExistence type="inferred from homology"/>
<dbReference type="Gene3D" id="3.100.10.10">
    <property type="match status" value="1"/>
</dbReference>
<dbReference type="Proteomes" id="UP000518752">
    <property type="component" value="Unassembled WGS sequence"/>
</dbReference>
<dbReference type="SUPFAM" id="SSF52080">
    <property type="entry name" value="Ribosomal proteins L15p and L18e"/>
    <property type="match status" value="1"/>
</dbReference>
<dbReference type="GO" id="GO:0003735">
    <property type="term" value="F:structural constituent of ribosome"/>
    <property type="evidence" value="ECO:0007669"/>
    <property type="project" value="InterPro"/>
</dbReference>
<dbReference type="GO" id="GO:0003723">
    <property type="term" value="F:RNA binding"/>
    <property type="evidence" value="ECO:0007669"/>
    <property type="project" value="TreeGrafter"/>
</dbReference>
<evidence type="ECO:0000256" key="2">
    <source>
        <dbReference type="ARBA" id="ARBA00022980"/>
    </source>
</evidence>
<evidence type="ECO:0000256" key="3">
    <source>
        <dbReference type="ARBA" id="ARBA00023274"/>
    </source>
</evidence>
<dbReference type="Pfam" id="PF17135">
    <property type="entry name" value="Ribosomal_L18"/>
    <property type="match status" value="1"/>
</dbReference>
<sequence length="170" mass="18168">MKQPGDPFGSINSDWVNPQYLSDRHLGTHTGLMLAGMAMIMFGGLHAIARALGNCCGMLNGSWTPRILKSLRNILKLPSSNLELPQVNFPDGLTRRAKLLSAVGTVIDDIRIPSTNIPKLTIATLRFTQSAKACILAAGGQVLTLDELALHAPPEATPSFLGGIGTKERL</sequence>
<dbReference type="PANTHER" id="PTHR10934">
    <property type="entry name" value="60S RIBOSOMAL PROTEIN L18"/>
    <property type="match status" value="1"/>
</dbReference>
<name>A0A8H5FTA8_9AGAR</name>
<keyword evidence="7" id="KW-1185">Reference proteome</keyword>
<dbReference type="OrthoDB" id="6353017at2759"/>
<evidence type="ECO:0000313" key="7">
    <source>
        <dbReference type="Proteomes" id="UP000518752"/>
    </source>
</evidence>
<dbReference type="EMBL" id="JAACJN010000327">
    <property type="protein sequence ID" value="KAF5347997.1"/>
    <property type="molecule type" value="Genomic_DNA"/>
</dbReference>
<dbReference type="InterPro" id="IPR021131">
    <property type="entry name" value="Ribosomal_uL15/eL18"/>
</dbReference>
<keyword evidence="3" id="KW-0687">Ribonucleoprotein</keyword>
<dbReference type="GO" id="GO:0022625">
    <property type="term" value="C:cytosolic large ribosomal subunit"/>
    <property type="evidence" value="ECO:0007669"/>
    <property type="project" value="TreeGrafter"/>
</dbReference>
<keyword evidence="4" id="KW-0812">Transmembrane</keyword>
<evidence type="ECO:0000256" key="4">
    <source>
        <dbReference type="SAM" id="Phobius"/>
    </source>
</evidence>
<organism evidence="6 7">
    <name type="scientific">Collybiopsis confluens</name>
    <dbReference type="NCBI Taxonomy" id="2823264"/>
    <lineage>
        <taxon>Eukaryota</taxon>
        <taxon>Fungi</taxon>
        <taxon>Dikarya</taxon>
        <taxon>Basidiomycota</taxon>
        <taxon>Agaricomycotina</taxon>
        <taxon>Agaricomycetes</taxon>
        <taxon>Agaricomycetidae</taxon>
        <taxon>Agaricales</taxon>
        <taxon>Marasmiineae</taxon>
        <taxon>Omphalotaceae</taxon>
        <taxon>Collybiopsis</taxon>
    </lineage>
</organism>
<keyword evidence="2" id="KW-0689">Ribosomal protein</keyword>
<evidence type="ECO:0000313" key="6">
    <source>
        <dbReference type="EMBL" id="KAF5347997.1"/>
    </source>
</evidence>
<dbReference type="AlphaFoldDB" id="A0A8H5FTA8"/>
<evidence type="ECO:0000259" key="5">
    <source>
        <dbReference type="Pfam" id="PF17135"/>
    </source>
</evidence>
<gene>
    <name evidence="6" type="ORF">D9757_014692</name>
</gene>
<evidence type="ECO:0000256" key="1">
    <source>
        <dbReference type="ARBA" id="ARBA00006815"/>
    </source>
</evidence>
<keyword evidence="4" id="KW-0472">Membrane</keyword>